<name>C0D9Q3_9FIRM</name>
<dbReference type="Proteomes" id="UP000004756">
    <property type="component" value="Unassembled WGS sequence"/>
</dbReference>
<comment type="caution">
    <text evidence="1">The sequence shown here is derived from an EMBL/GenBank/DDBJ whole genome shotgun (WGS) entry which is preliminary data.</text>
</comment>
<reference evidence="1 2" key="1">
    <citation type="submission" date="2009-01" db="EMBL/GenBank/DDBJ databases">
        <authorList>
            <person name="Fulton L."/>
            <person name="Clifton S."/>
            <person name="Fulton B."/>
            <person name="Xu J."/>
            <person name="Minx P."/>
            <person name="Pepin K.H."/>
            <person name="Johnson M."/>
            <person name="Bhonagiri V."/>
            <person name="Nash W.E."/>
            <person name="Mardis E.R."/>
            <person name="Wilson R.K."/>
        </authorList>
    </citation>
    <scope>NUCLEOTIDE SEQUENCE [LARGE SCALE GENOMIC DNA]</scope>
    <source>
        <strain evidence="1 2">DSM 15981</strain>
    </source>
</reference>
<evidence type="ECO:0000313" key="2">
    <source>
        <dbReference type="Proteomes" id="UP000004756"/>
    </source>
</evidence>
<evidence type="ECO:0000313" key="1">
    <source>
        <dbReference type="EMBL" id="EEG51937.1"/>
    </source>
</evidence>
<proteinExistence type="predicted"/>
<keyword evidence="2" id="KW-1185">Reference proteome</keyword>
<reference evidence="1 2" key="2">
    <citation type="submission" date="2009-02" db="EMBL/GenBank/DDBJ databases">
        <title>Draft genome sequence of Clostridium asparagiforme (DSM 15981).</title>
        <authorList>
            <person name="Sudarsanam P."/>
            <person name="Ley R."/>
            <person name="Guruge J."/>
            <person name="Turnbaugh P.J."/>
            <person name="Mahowald M."/>
            <person name="Liep D."/>
            <person name="Gordon J."/>
        </authorList>
    </citation>
    <scope>NUCLEOTIDE SEQUENCE [LARGE SCALE GENOMIC DNA]</scope>
    <source>
        <strain evidence="1 2">DSM 15981</strain>
    </source>
</reference>
<organism evidence="1 2">
    <name type="scientific">[Clostridium] asparagiforme DSM 15981</name>
    <dbReference type="NCBI Taxonomy" id="518636"/>
    <lineage>
        <taxon>Bacteria</taxon>
        <taxon>Bacillati</taxon>
        <taxon>Bacillota</taxon>
        <taxon>Clostridia</taxon>
        <taxon>Lachnospirales</taxon>
        <taxon>Lachnospiraceae</taxon>
        <taxon>Enterocloster</taxon>
    </lineage>
</organism>
<accession>C0D9Q3</accession>
<sequence>MIHFSIVKCGDNVNPFFILQERTAGESGDGNRLKTGGGCVMMEKRRERAGK</sequence>
<gene>
    <name evidence="1" type="ORF">CLOSTASPAR_06003</name>
</gene>
<dbReference type="EMBL" id="ACCJ01000505">
    <property type="protein sequence ID" value="EEG51937.1"/>
    <property type="molecule type" value="Genomic_DNA"/>
</dbReference>
<dbReference type="HOGENOM" id="CLU_3097184_0_0_9"/>
<dbReference type="AlphaFoldDB" id="C0D9Q3"/>
<protein>
    <submittedName>
        <fullName evidence="1">Uncharacterized protein</fullName>
    </submittedName>
</protein>